<reference evidence="1" key="1">
    <citation type="submission" date="2023-08" db="EMBL/GenBank/DDBJ databases">
        <authorList>
            <person name="Chen Y."/>
            <person name="Shah S."/>
            <person name="Dougan E. K."/>
            <person name="Thang M."/>
            <person name="Chan C."/>
        </authorList>
    </citation>
    <scope>NUCLEOTIDE SEQUENCE</scope>
</reference>
<dbReference type="Proteomes" id="UP001178507">
    <property type="component" value="Unassembled WGS sequence"/>
</dbReference>
<evidence type="ECO:0000313" key="1">
    <source>
        <dbReference type="EMBL" id="CAJ1394516.1"/>
    </source>
</evidence>
<comment type="caution">
    <text evidence="1">The sequence shown here is derived from an EMBL/GenBank/DDBJ whole genome shotgun (WGS) entry which is preliminary data.</text>
</comment>
<feature type="non-terminal residue" evidence="1">
    <location>
        <position position="1"/>
    </location>
</feature>
<proteinExistence type="predicted"/>
<keyword evidence="2" id="KW-1185">Reference proteome</keyword>
<dbReference type="AlphaFoldDB" id="A0AA36IX53"/>
<feature type="non-terminal residue" evidence="1">
    <location>
        <position position="190"/>
    </location>
</feature>
<accession>A0AA36IX53</accession>
<evidence type="ECO:0000313" key="2">
    <source>
        <dbReference type="Proteomes" id="UP001178507"/>
    </source>
</evidence>
<dbReference type="EMBL" id="CAUJNA010002870">
    <property type="protein sequence ID" value="CAJ1394516.1"/>
    <property type="molecule type" value="Genomic_DNA"/>
</dbReference>
<name>A0AA36IX53_9DINO</name>
<organism evidence="1 2">
    <name type="scientific">Effrenium voratum</name>
    <dbReference type="NCBI Taxonomy" id="2562239"/>
    <lineage>
        <taxon>Eukaryota</taxon>
        <taxon>Sar</taxon>
        <taxon>Alveolata</taxon>
        <taxon>Dinophyceae</taxon>
        <taxon>Suessiales</taxon>
        <taxon>Symbiodiniaceae</taxon>
        <taxon>Effrenium</taxon>
    </lineage>
</organism>
<gene>
    <name evidence="1" type="ORF">EVOR1521_LOCUS19157</name>
</gene>
<protein>
    <submittedName>
        <fullName evidence="1">Uncharacterized protein</fullName>
    </submittedName>
</protein>
<sequence length="190" mass="20676">EDPVLEGDKQVALDEAETPCVQPPASARNDAQVINSRTHKLAYQRLGRLVNNPARIKNFPDLKKLFLDPAHSNEVLREWVHTGEDAAAVQATCEMIVSSEVQNKRIMEPLTVKEMRAKGFSEQLACTLAKISATVAAGGGMADEQVPNSAEDVRYWVRTSWTKAWTDTAATRAKITGNVAAADALGAYEA</sequence>